<reference evidence="5" key="1">
    <citation type="submission" date="2022-08" db="EMBL/GenBank/DDBJ databases">
        <title>Genome analysis of Corynebacteriales strain.</title>
        <authorList>
            <person name="Lee S.D."/>
        </authorList>
    </citation>
    <scope>NUCLEOTIDE SEQUENCE</scope>
    <source>
        <strain evidence="5">D3-21</strain>
    </source>
</reference>
<evidence type="ECO:0000256" key="3">
    <source>
        <dbReference type="ARBA" id="ARBA00022840"/>
    </source>
</evidence>
<dbReference type="InterPro" id="IPR003439">
    <property type="entry name" value="ABC_transporter-like_ATP-bd"/>
</dbReference>
<dbReference type="SUPFAM" id="SSF50331">
    <property type="entry name" value="MOP-like"/>
    <property type="match status" value="1"/>
</dbReference>
<dbReference type="PROSITE" id="PS50893">
    <property type="entry name" value="ABC_TRANSPORTER_2"/>
    <property type="match status" value="1"/>
</dbReference>
<dbReference type="InterPro" id="IPR050334">
    <property type="entry name" value="Molybdenum_import_ModC"/>
</dbReference>
<name>A0A9X4LYW3_9ACTN</name>
<dbReference type="PANTHER" id="PTHR43514:SF1">
    <property type="entry name" value="SULFATE_THIOSULFATE IMPORT ATP-BINDING PROTEIN CYSA"/>
    <property type="match status" value="1"/>
</dbReference>
<keyword evidence="1" id="KW-0813">Transport</keyword>
<keyword evidence="3 5" id="KW-0067">ATP-binding</keyword>
<dbReference type="SMART" id="SM00382">
    <property type="entry name" value="AAA"/>
    <property type="match status" value="1"/>
</dbReference>
<feature type="domain" description="ABC transporter" evidence="4">
    <location>
        <begin position="7"/>
        <end position="241"/>
    </location>
</feature>
<accession>A0A9X4LYW3</accession>
<keyword evidence="6" id="KW-1185">Reference proteome</keyword>
<dbReference type="InterPro" id="IPR003593">
    <property type="entry name" value="AAA+_ATPase"/>
</dbReference>
<dbReference type="InterPro" id="IPR008995">
    <property type="entry name" value="Mo/tungstate-bd_C_term_dom"/>
</dbReference>
<dbReference type="AlphaFoldDB" id="A0A9X4LYW3"/>
<dbReference type="PANTHER" id="PTHR43514">
    <property type="entry name" value="ABC TRANSPORTER I FAMILY MEMBER 10"/>
    <property type="match status" value="1"/>
</dbReference>
<dbReference type="Pfam" id="PF00005">
    <property type="entry name" value="ABC_tran"/>
    <property type="match status" value="1"/>
</dbReference>
<comment type="caution">
    <text evidence="5">The sequence shown here is derived from an EMBL/GenBank/DDBJ whole genome shotgun (WGS) entry which is preliminary data.</text>
</comment>
<dbReference type="SUPFAM" id="SSF52540">
    <property type="entry name" value="P-loop containing nucleoside triphosphate hydrolases"/>
    <property type="match status" value="1"/>
</dbReference>
<proteinExistence type="predicted"/>
<dbReference type="InterPro" id="IPR027417">
    <property type="entry name" value="P-loop_NTPase"/>
</dbReference>
<keyword evidence="2" id="KW-0547">Nucleotide-binding</keyword>
<evidence type="ECO:0000313" key="6">
    <source>
        <dbReference type="Proteomes" id="UP001152755"/>
    </source>
</evidence>
<gene>
    <name evidence="5" type="ORF">NVS88_10100</name>
</gene>
<dbReference type="InterPro" id="IPR005116">
    <property type="entry name" value="Transp-assoc_OB_typ1"/>
</dbReference>
<dbReference type="Proteomes" id="UP001152755">
    <property type="component" value="Unassembled WGS sequence"/>
</dbReference>
<evidence type="ECO:0000256" key="2">
    <source>
        <dbReference type="ARBA" id="ARBA00022741"/>
    </source>
</evidence>
<dbReference type="EMBL" id="JANRHA010000005">
    <property type="protein sequence ID" value="MDG3014908.1"/>
    <property type="molecule type" value="Genomic_DNA"/>
</dbReference>
<evidence type="ECO:0000313" key="5">
    <source>
        <dbReference type="EMBL" id="MDG3014908.1"/>
    </source>
</evidence>
<evidence type="ECO:0000259" key="4">
    <source>
        <dbReference type="PROSITE" id="PS50893"/>
    </source>
</evidence>
<dbReference type="GO" id="GO:0016887">
    <property type="term" value="F:ATP hydrolysis activity"/>
    <property type="evidence" value="ECO:0007669"/>
    <property type="project" value="InterPro"/>
</dbReference>
<organism evidence="5 6">
    <name type="scientific">Speluncibacter jeojiensis</name>
    <dbReference type="NCBI Taxonomy" id="2710754"/>
    <lineage>
        <taxon>Bacteria</taxon>
        <taxon>Bacillati</taxon>
        <taxon>Actinomycetota</taxon>
        <taxon>Actinomycetes</taxon>
        <taxon>Mycobacteriales</taxon>
        <taxon>Speluncibacteraceae</taxon>
        <taxon>Speluncibacter</taxon>
    </lineage>
</organism>
<dbReference type="Pfam" id="PF03459">
    <property type="entry name" value="TOBE"/>
    <property type="match status" value="1"/>
</dbReference>
<dbReference type="Gene3D" id="3.40.50.300">
    <property type="entry name" value="P-loop containing nucleotide triphosphate hydrolases"/>
    <property type="match status" value="1"/>
</dbReference>
<protein>
    <submittedName>
        <fullName evidence="5">ATP-binding cassette domain-containing protein</fullName>
    </submittedName>
</protein>
<dbReference type="RefSeq" id="WP_332519831.1">
    <property type="nucleotide sequence ID" value="NZ_JANRHA010000005.1"/>
</dbReference>
<sequence length="367" mass="38319">MSEWLKIRAQLVERGIDAGFDVSRGVVLALLGPEGAGKSSVLAMIAGTVTPDRGEVTLADAVLFDSAASVDVAVTGRPIALMPQRPVLYTSLTVRENVEYGPRSRGSSATEAARVALEWLGAADMADLVRRRPRKLTAAQARVVALTRAFAEEPRVLLLDDPFGGLEPADVAPVRAALRRLLRRRADAARSTSTVIASAEFVDGLALADRAVVMENGMVVDAGTPTGVLAESRSLFAADLAGTNLLFGTAVEADPARRPALAMRTEAGAQIGGAVAADLGAGDPAVAVFAPRAVTVRRAQDGMPGIPVRVARLQAYGARIRVRGSHDDRRELIAELGPAAARELALEVGAEAVFVVDPDAVEIFPAG</sequence>
<dbReference type="GO" id="GO:0005524">
    <property type="term" value="F:ATP binding"/>
    <property type="evidence" value="ECO:0007669"/>
    <property type="project" value="UniProtKB-KW"/>
</dbReference>
<evidence type="ECO:0000256" key="1">
    <source>
        <dbReference type="ARBA" id="ARBA00022448"/>
    </source>
</evidence>